<feature type="compositionally biased region" description="Basic residues" evidence="1">
    <location>
        <begin position="59"/>
        <end position="69"/>
    </location>
</feature>
<keyword evidence="2" id="KW-0732">Signal</keyword>
<gene>
    <name evidence="3" type="ORF">DFR44_10969</name>
</gene>
<dbReference type="Proteomes" id="UP000294480">
    <property type="component" value="Unassembled WGS sequence"/>
</dbReference>
<protein>
    <recommendedName>
        <fullName evidence="5">Pentapeptide MXKDX repeat protein</fullName>
    </recommendedName>
</protein>
<keyword evidence="4" id="KW-1185">Reference proteome</keyword>
<evidence type="ECO:0000313" key="4">
    <source>
        <dbReference type="Proteomes" id="UP000294480"/>
    </source>
</evidence>
<evidence type="ECO:0008006" key="5">
    <source>
        <dbReference type="Google" id="ProtNLM"/>
    </source>
</evidence>
<feature type="region of interest" description="Disordered" evidence="1">
    <location>
        <begin position="30"/>
        <end position="94"/>
    </location>
</feature>
<accession>A0A4R6Y877</accession>
<proteinExistence type="predicted"/>
<organism evidence="3 4">
    <name type="scientific">Hydromonas duriensis</name>
    <dbReference type="NCBI Taxonomy" id="1527608"/>
    <lineage>
        <taxon>Bacteria</taxon>
        <taxon>Pseudomonadati</taxon>
        <taxon>Pseudomonadota</taxon>
        <taxon>Betaproteobacteria</taxon>
        <taxon>Burkholderiales</taxon>
        <taxon>Burkholderiaceae</taxon>
        <taxon>Hydromonas</taxon>
    </lineage>
</organism>
<dbReference type="RefSeq" id="WP_133619973.1">
    <property type="nucleotide sequence ID" value="NZ_SNZE01000009.1"/>
</dbReference>
<evidence type="ECO:0000256" key="2">
    <source>
        <dbReference type="SAM" id="SignalP"/>
    </source>
</evidence>
<feature type="signal peptide" evidence="2">
    <location>
        <begin position="1"/>
        <end position="25"/>
    </location>
</feature>
<feature type="chain" id="PRO_5020872113" description="Pentapeptide MXKDX repeat protein" evidence="2">
    <location>
        <begin position="26"/>
        <end position="94"/>
    </location>
</feature>
<feature type="compositionally biased region" description="Basic and acidic residues" evidence="1">
    <location>
        <begin position="72"/>
        <end position="81"/>
    </location>
</feature>
<evidence type="ECO:0000313" key="3">
    <source>
        <dbReference type="EMBL" id="TDR31552.1"/>
    </source>
</evidence>
<reference evidence="3 4" key="1">
    <citation type="submission" date="2019-03" db="EMBL/GenBank/DDBJ databases">
        <title>Genomic Encyclopedia of Type Strains, Phase IV (KMG-IV): sequencing the most valuable type-strain genomes for metagenomic binning, comparative biology and taxonomic classification.</title>
        <authorList>
            <person name="Goeker M."/>
        </authorList>
    </citation>
    <scope>NUCLEOTIDE SEQUENCE [LARGE SCALE GENOMIC DNA]</scope>
    <source>
        <strain evidence="3 4">DSM 102852</strain>
    </source>
</reference>
<name>A0A4R6Y877_9BURK</name>
<dbReference type="EMBL" id="SNZE01000009">
    <property type="protein sequence ID" value="TDR31552.1"/>
    <property type="molecule type" value="Genomic_DNA"/>
</dbReference>
<comment type="caution">
    <text evidence="3">The sequence shown here is derived from an EMBL/GenBank/DDBJ whole genome shotgun (WGS) entry which is preliminary data.</text>
</comment>
<evidence type="ECO:0000256" key="1">
    <source>
        <dbReference type="SAM" id="MobiDB-lite"/>
    </source>
</evidence>
<feature type="compositionally biased region" description="Basic and acidic residues" evidence="1">
    <location>
        <begin position="32"/>
        <end position="58"/>
    </location>
</feature>
<sequence>MALNWIQSVCVTSAMTMALLGVAHAQNTDKMTASEHTGHAHHSDMEKTTMQKKTDMNKHTKKNNKKHQANHGSDKQVKPCDAKPTVQDTCSMPK</sequence>
<dbReference type="AlphaFoldDB" id="A0A4R6Y877"/>